<dbReference type="InterPro" id="IPR056884">
    <property type="entry name" value="NPHP3-like_N"/>
</dbReference>
<evidence type="ECO:0000259" key="2">
    <source>
        <dbReference type="Pfam" id="PF24883"/>
    </source>
</evidence>
<gene>
    <name evidence="3" type="ORF">PG993_008807</name>
</gene>
<feature type="domain" description="Nephrocystin 3-like N-terminal" evidence="2">
    <location>
        <begin position="252"/>
        <end position="425"/>
    </location>
</feature>
<proteinExistence type="predicted"/>
<reference evidence="3 4" key="1">
    <citation type="submission" date="2023-01" db="EMBL/GenBank/DDBJ databases">
        <title>Analysis of 21 Apiospora genomes using comparative genomics revels a genus with tremendous synthesis potential of carbohydrate active enzymes and secondary metabolites.</title>
        <authorList>
            <person name="Sorensen T."/>
        </authorList>
    </citation>
    <scope>NUCLEOTIDE SEQUENCE [LARGE SCALE GENOMIC DNA]</scope>
    <source>
        <strain evidence="3 4">CBS 33761</strain>
    </source>
</reference>
<name>A0ABR1SPD5_9PEZI</name>
<protein>
    <recommendedName>
        <fullName evidence="2">Nephrocystin 3-like N-terminal domain-containing protein</fullName>
    </recommendedName>
</protein>
<evidence type="ECO:0000313" key="3">
    <source>
        <dbReference type="EMBL" id="KAK8036193.1"/>
    </source>
</evidence>
<keyword evidence="4" id="KW-1185">Reference proteome</keyword>
<dbReference type="InterPro" id="IPR027417">
    <property type="entry name" value="P-loop_NTPase"/>
</dbReference>
<dbReference type="Gene3D" id="3.40.50.300">
    <property type="entry name" value="P-loop containing nucleotide triphosphate hydrolases"/>
    <property type="match status" value="1"/>
</dbReference>
<keyword evidence="1" id="KW-0677">Repeat</keyword>
<comment type="caution">
    <text evidence="3">The sequence shown here is derived from an EMBL/GenBank/DDBJ whole genome shotgun (WGS) entry which is preliminary data.</text>
</comment>
<dbReference type="Proteomes" id="UP001444661">
    <property type="component" value="Unassembled WGS sequence"/>
</dbReference>
<dbReference type="SUPFAM" id="SSF52540">
    <property type="entry name" value="P-loop containing nucleoside triphosphate hydrolases"/>
    <property type="match status" value="1"/>
</dbReference>
<evidence type="ECO:0000313" key="4">
    <source>
        <dbReference type="Proteomes" id="UP001444661"/>
    </source>
</evidence>
<dbReference type="PANTHER" id="PTHR10039">
    <property type="entry name" value="AMELOGENIN"/>
    <property type="match status" value="1"/>
</dbReference>
<evidence type="ECO:0000256" key="1">
    <source>
        <dbReference type="ARBA" id="ARBA00022737"/>
    </source>
</evidence>
<accession>A0ABR1SPD5</accession>
<dbReference type="Pfam" id="PF24883">
    <property type="entry name" value="NPHP3_N"/>
    <property type="match status" value="1"/>
</dbReference>
<sequence length="632" mass="71909">MEALEAIGLASNLLQFIELGFKLAAKAKDIHQSSSGSTEEDASHLRITTGLEASFSRLTTSTSKSHNEHEAEIHGTASECADVARQLSELLEKTRVKGPRTKTKVFKATIKSTWKSKEKQDLVARLDHALNGLNSQLLLLTRSDIITHLDRSFEWHTLQGTQLQSISTQVNSLRRDISKNRRNTAIVTELCEVLEKPRQSLVRVRQHQILRSLRFDSMHDREEGISEAHETTYDWILEPEGPFATSALESTSRRFRSWLQQDGGIFFIMGKPGAGKSVLMKTISDHENFHGLLESASHGSQIIVAKFFFWNAGSDHQKSFQGLVRSLLHSILSEAPDLIPAAFPKEWEETKQFSGQSWTAHHDHKKINAAFEELLRSELLYRDRKIVFLIDGLDELEGDHHHMVERIRSWSTTGGANLKICVSSREWNVFTGGFSDCDGLQLQMLTHEDMFRTARDTLAGNNDFKRLEVSAEELEVFAESLVEKAEGVFLWTTLVLRLLQDGLSDGDEMRQLQKKLEVLPTELEDLFEHMLTSIRRGDQAYAFKMIYFVSACSSGDERAHLFRMLFLDLLYEEDHNSDPAEELASECQVTAKMQELTSLFLIYVVMWRSLSVLDLGYQIWGLIRRELGIQLD</sequence>
<dbReference type="EMBL" id="JAQQWK010000008">
    <property type="protein sequence ID" value="KAK8036193.1"/>
    <property type="molecule type" value="Genomic_DNA"/>
</dbReference>
<organism evidence="3 4">
    <name type="scientific">Apiospora rasikravindrae</name>
    <dbReference type="NCBI Taxonomy" id="990691"/>
    <lineage>
        <taxon>Eukaryota</taxon>
        <taxon>Fungi</taxon>
        <taxon>Dikarya</taxon>
        <taxon>Ascomycota</taxon>
        <taxon>Pezizomycotina</taxon>
        <taxon>Sordariomycetes</taxon>
        <taxon>Xylariomycetidae</taxon>
        <taxon>Amphisphaeriales</taxon>
        <taxon>Apiosporaceae</taxon>
        <taxon>Apiospora</taxon>
    </lineage>
</organism>
<dbReference type="PANTHER" id="PTHR10039:SF5">
    <property type="entry name" value="NACHT DOMAIN-CONTAINING PROTEIN"/>
    <property type="match status" value="1"/>
</dbReference>